<sequence length="900" mass="97384">MSSLSAAAFAAVRRALDGDVDDAAAAEHAAAAPEDRALLALAPGDENLGKACYHAVRRKYGRDVQAARRLRRRRRPAASSSSDILSLVKRGAADARRLSALADARLSRQLEAAERRLQELAHECVGEHAKARSRLAARAEKTASRRRAERAAAKANARWALFLLRCEGDAPPPVNTRKPPLQLRSCVERDDVKRGASAAKDACTRPGPARVSAALALRSKRGGMVDDARDARALETFRATKVAFCRGAAAWTARKPAETFPGFPHADGVETLIDLLVPSRPRTPSTKRAADGAELLSAGPIHWLCVGNPSAAFDDCLGTDEDPDPATHALCSSRIYYQLDGAHVEDPPCTGSDVSCSLIDDGASLKRAWAIHDALGEAHTFQALTDDMTVTHVVSAKDDHVQKNNIQSNSDELADSVVSQPVVLEDSEGKRFAACSVAQLLEAKHLQTSDMVRRATSVVASQNGARIPRWGARDLYVCTTIRAPCNVHDETTTSYMRRLSPRAVAELARAYLNDDSETDLTARDVFPASSADEVFSLVQDQEGDKGDAFLVNWCIDDDTNEERAVSARVAPMIEEDEEEDDDVLGPVCQWRSCSCAARSSRRVVGKKQPNRPLCAWHRSLKRHLDDGAQAAGRASDALRFVPRAKAAREAAEAVRASKKSNYGDQDAAEAAAIRGASPLLVELSNGKLGQTVRVFCRRAAAESAERKSRRKDKEDKGEGWARWDDARALSAARRDVAASLDRLDRVCAAERAATGELAARRAAGQFPADALVQIKREHARLDAERAEGDQDQAADERLELEFARRKVALLKADTGAQRPQVSVAAAADILAATAGRGDRSPDELMASPILEEPTDTGYGAPRRRAMASTARRAAQKLRFVSPYSSANNQAPKRRSSGRKF</sequence>
<evidence type="ECO:0000256" key="2">
    <source>
        <dbReference type="SAM" id="MobiDB-lite"/>
    </source>
</evidence>
<dbReference type="EMBL" id="CAKKNE010000002">
    <property type="protein sequence ID" value="CAH0369448.1"/>
    <property type="molecule type" value="Genomic_DNA"/>
</dbReference>
<name>A0A7S3ZNN3_9STRA</name>
<feature type="compositionally biased region" description="Basic residues" evidence="2">
    <location>
        <begin position="891"/>
        <end position="900"/>
    </location>
</feature>
<keyword evidence="5" id="KW-1185">Reference proteome</keyword>
<dbReference type="AlphaFoldDB" id="A0A7S3ZNN3"/>
<reference evidence="4" key="2">
    <citation type="submission" date="2021-11" db="EMBL/GenBank/DDBJ databases">
        <authorList>
            <consortium name="Genoscope - CEA"/>
            <person name="William W."/>
        </authorList>
    </citation>
    <scope>NUCLEOTIDE SEQUENCE</scope>
</reference>
<evidence type="ECO:0000313" key="3">
    <source>
        <dbReference type="EMBL" id="CAE0688673.1"/>
    </source>
</evidence>
<proteinExistence type="predicted"/>
<feature type="region of interest" description="Disordered" evidence="2">
    <location>
        <begin position="835"/>
        <end position="900"/>
    </location>
</feature>
<accession>A0A7S3ZNN3</accession>
<reference evidence="3" key="1">
    <citation type="submission" date="2021-01" db="EMBL/GenBank/DDBJ databases">
        <authorList>
            <person name="Corre E."/>
            <person name="Pelletier E."/>
            <person name="Niang G."/>
            <person name="Scheremetjew M."/>
            <person name="Finn R."/>
            <person name="Kale V."/>
            <person name="Holt S."/>
            <person name="Cochrane G."/>
            <person name="Meng A."/>
            <person name="Brown T."/>
            <person name="Cohen L."/>
        </authorList>
    </citation>
    <scope>NUCLEOTIDE SEQUENCE</scope>
    <source>
        <strain evidence="3">CCMP1756</strain>
    </source>
</reference>
<evidence type="ECO:0000313" key="4">
    <source>
        <dbReference type="EMBL" id="CAH0369448.1"/>
    </source>
</evidence>
<gene>
    <name evidence="3" type="ORF">PCAL00307_LOCUS4107</name>
    <name evidence="4" type="ORF">PECAL_2P25700</name>
</gene>
<evidence type="ECO:0000256" key="1">
    <source>
        <dbReference type="SAM" id="Coils"/>
    </source>
</evidence>
<protein>
    <submittedName>
        <fullName evidence="3">Uncharacterized protein</fullName>
    </submittedName>
</protein>
<dbReference type="Proteomes" id="UP000789595">
    <property type="component" value="Unassembled WGS sequence"/>
</dbReference>
<organism evidence="3">
    <name type="scientific">Pelagomonas calceolata</name>
    <dbReference type="NCBI Taxonomy" id="35677"/>
    <lineage>
        <taxon>Eukaryota</taxon>
        <taxon>Sar</taxon>
        <taxon>Stramenopiles</taxon>
        <taxon>Ochrophyta</taxon>
        <taxon>Pelagophyceae</taxon>
        <taxon>Pelagomonadales</taxon>
        <taxon>Pelagomonadaceae</taxon>
        <taxon>Pelagomonas</taxon>
    </lineage>
</organism>
<evidence type="ECO:0000313" key="5">
    <source>
        <dbReference type="Proteomes" id="UP000789595"/>
    </source>
</evidence>
<dbReference type="OrthoDB" id="64196at2759"/>
<dbReference type="EMBL" id="HBIW01005025">
    <property type="protein sequence ID" value="CAE0688673.1"/>
    <property type="molecule type" value="Transcribed_RNA"/>
</dbReference>
<keyword evidence="1" id="KW-0175">Coiled coil</keyword>
<feature type="coiled-coil region" evidence="1">
    <location>
        <begin position="103"/>
        <end position="130"/>
    </location>
</feature>